<dbReference type="PROSITE" id="PS50110">
    <property type="entry name" value="RESPONSE_REGULATORY"/>
    <property type="match status" value="1"/>
</dbReference>
<name>A0A6H1WSV8_9BACT</name>
<dbReference type="GO" id="GO:0006355">
    <property type="term" value="P:regulation of DNA-templated transcription"/>
    <property type="evidence" value="ECO:0007669"/>
    <property type="project" value="InterPro"/>
</dbReference>
<keyword evidence="5" id="KW-0804">Transcription</keyword>
<dbReference type="SMART" id="SM00862">
    <property type="entry name" value="Trans_reg_C"/>
    <property type="match status" value="1"/>
</dbReference>
<evidence type="ECO:0000256" key="4">
    <source>
        <dbReference type="ARBA" id="ARBA00023125"/>
    </source>
</evidence>
<dbReference type="InterPro" id="IPR001867">
    <property type="entry name" value="OmpR/PhoB-type_DNA-bd"/>
</dbReference>
<dbReference type="InterPro" id="IPR001789">
    <property type="entry name" value="Sig_transdc_resp-reg_receiver"/>
</dbReference>
<evidence type="ECO:0000256" key="2">
    <source>
        <dbReference type="ARBA" id="ARBA00023012"/>
    </source>
</evidence>
<reference evidence="10 11" key="1">
    <citation type="submission" date="2019-08" db="EMBL/GenBank/DDBJ databases">
        <title>Complete genome sequence of Thermosulfurimonas marina SU872T, an anaerobic thermophilic chemolithoautotrophic bacterium isolated from a shallow marine hydrothermal vent.</title>
        <authorList>
            <person name="Allioux M."/>
            <person name="Jebbar M."/>
            <person name="Slobodkina G."/>
            <person name="Slobodkin A."/>
            <person name="Moalic Y."/>
            <person name="Frolova A."/>
            <person name="Shao Z."/>
            <person name="Alain K."/>
        </authorList>
    </citation>
    <scope>NUCLEOTIDE SEQUENCE [LARGE SCALE GENOMIC DNA]</scope>
    <source>
        <strain evidence="10 11">SU872</strain>
    </source>
</reference>
<evidence type="ECO:0000313" key="11">
    <source>
        <dbReference type="Proteomes" id="UP000501253"/>
    </source>
</evidence>
<accession>A0A6H1WSV8</accession>
<sequence length="229" mass="26451">MRKILIVEDDRNLLEFISRGLREAGFSVEEAPDALTAQTILSGTEIDLMILDLMLPDMNGFEFLQRVRRRWPQLPVLILSARSSVEDRVRGLELGSDDYLTKPFSFAELLARVKALLRRASRPSEGEETVLRAGSLEMDLLRREVRMHGRPVDLSPKEFALLEYLLRNQGRVLTKIQILERIWGYHFSPESNIVEVYICRLREKLGLKKGERPSIRTIREVGYILTDET</sequence>
<dbReference type="Pfam" id="PF00072">
    <property type="entry name" value="Response_reg"/>
    <property type="match status" value="1"/>
</dbReference>
<evidence type="ECO:0000259" key="8">
    <source>
        <dbReference type="PROSITE" id="PS50110"/>
    </source>
</evidence>
<dbReference type="Pfam" id="PF00486">
    <property type="entry name" value="Trans_reg_C"/>
    <property type="match status" value="1"/>
</dbReference>
<evidence type="ECO:0000256" key="3">
    <source>
        <dbReference type="ARBA" id="ARBA00023015"/>
    </source>
</evidence>
<evidence type="ECO:0000256" key="6">
    <source>
        <dbReference type="PROSITE-ProRule" id="PRU00169"/>
    </source>
</evidence>
<organism evidence="10 11">
    <name type="scientific">Thermosulfurimonas marina</name>
    <dbReference type="NCBI Taxonomy" id="2047767"/>
    <lineage>
        <taxon>Bacteria</taxon>
        <taxon>Pseudomonadati</taxon>
        <taxon>Thermodesulfobacteriota</taxon>
        <taxon>Thermodesulfobacteria</taxon>
        <taxon>Thermodesulfobacteriales</taxon>
        <taxon>Thermodesulfobacteriaceae</taxon>
        <taxon>Thermosulfurimonas</taxon>
    </lineage>
</organism>
<dbReference type="AlphaFoldDB" id="A0A6H1WSV8"/>
<keyword evidence="4 7" id="KW-0238">DNA-binding</keyword>
<dbReference type="Gene3D" id="6.10.250.690">
    <property type="match status" value="1"/>
</dbReference>
<evidence type="ECO:0000313" key="10">
    <source>
        <dbReference type="EMBL" id="QJA06272.1"/>
    </source>
</evidence>
<gene>
    <name evidence="10" type="ORF">FVE67_05395</name>
</gene>
<evidence type="ECO:0000256" key="1">
    <source>
        <dbReference type="ARBA" id="ARBA00022553"/>
    </source>
</evidence>
<dbReference type="InterPro" id="IPR039420">
    <property type="entry name" value="WalR-like"/>
</dbReference>
<evidence type="ECO:0000259" key="9">
    <source>
        <dbReference type="PROSITE" id="PS51755"/>
    </source>
</evidence>
<keyword evidence="11" id="KW-1185">Reference proteome</keyword>
<dbReference type="CDD" id="cd17624">
    <property type="entry name" value="REC_OmpR_PmrA-like"/>
    <property type="match status" value="1"/>
</dbReference>
<dbReference type="Gene3D" id="3.40.50.2300">
    <property type="match status" value="1"/>
</dbReference>
<dbReference type="KEGG" id="tmai:FVE67_05395"/>
<dbReference type="InterPro" id="IPR036388">
    <property type="entry name" value="WH-like_DNA-bd_sf"/>
</dbReference>
<dbReference type="PANTHER" id="PTHR48111">
    <property type="entry name" value="REGULATOR OF RPOS"/>
    <property type="match status" value="1"/>
</dbReference>
<keyword evidence="3" id="KW-0805">Transcription regulation</keyword>
<dbReference type="SUPFAM" id="SSF52172">
    <property type="entry name" value="CheY-like"/>
    <property type="match status" value="1"/>
</dbReference>
<dbReference type="SMART" id="SM00448">
    <property type="entry name" value="REC"/>
    <property type="match status" value="1"/>
</dbReference>
<dbReference type="PANTHER" id="PTHR48111:SF1">
    <property type="entry name" value="TWO-COMPONENT RESPONSE REGULATOR ORR33"/>
    <property type="match status" value="1"/>
</dbReference>
<dbReference type="CDD" id="cd00383">
    <property type="entry name" value="trans_reg_C"/>
    <property type="match status" value="1"/>
</dbReference>
<dbReference type="PROSITE" id="PS51755">
    <property type="entry name" value="OMPR_PHOB"/>
    <property type="match status" value="1"/>
</dbReference>
<keyword evidence="1 6" id="KW-0597">Phosphoprotein</keyword>
<dbReference type="Gene3D" id="1.10.10.10">
    <property type="entry name" value="Winged helix-like DNA-binding domain superfamily/Winged helix DNA-binding domain"/>
    <property type="match status" value="1"/>
</dbReference>
<keyword evidence="2" id="KW-0902">Two-component regulatory system</keyword>
<evidence type="ECO:0000256" key="5">
    <source>
        <dbReference type="ARBA" id="ARBA00023163"/>
    </source>
</evidence>
<feature type="domain" description="OmpR/PhoB-type" evidence="9">
    <location>
        <begin position="128"/>
        <end position="227"/>
    </location>
</feature>
<dbReference type="GO" id="GO:0000976">
    <property type="term" value="F:transcription cis-regulatory region binding"/>
    <property type="evidence" value="ECO:0007669"/>
    <property type="project" value="TreeGrafter"/>
</dbReference>
<dbReference type="Proteomes" id="UP000501253">
    <property type="component" value="Chromosome"/>
</dbReference>
<dbReference type="GO" id="GO:0005829">
    <property type="term" value="C:cytosol"/>
    <property type="evidence" value="ECO:0007669"/>
    <property type="project" value="TreeGrafter"/>
</dbReference>
<dbReference type="FunFam" id="1.10.10.10:FF:000005">
    <property type="entry name" value="Two-component system response regulator"/>
    <property type="match status" value="1"/>
</dbReference>
<feature type="modified residue" description="4-aspartylphosphate" evidence="6">
    <location>
        <position position="52"/>
    </location>
</feature>
<evidence type="ECO:0000256" key="7">
    <source>
        <dbReference type="PROSITE-ProRule" id="PRU01091"/>
    </source>
</evidence>
<dbReference type="InterPro" id="IPR011006">
    <property type="entry name" value="CheY-like_superfamily"/>
</dbReference>
<dbReference type="GO" id="GO:0032993">
    <property type="term" value="C:protein-DNA complex"/>
    <property type="evidence" value="ECO:0007669"/>
    <property type="project" value="TreeGrafter"/>
</dbReference>
<feature type="domain" description="Response regulatory" evidence="8">
    <location>
        <begin position="3"/>
        <end position="117"/>
    </location>
</feature>
<dbReference type="EMBL" id="CP042909">
    <property type="protein sequence ID" value="QJA06272.1"/>
    <property type="molecule type" value="Genomic_DNA"/>
</dbReference>
<proteinExistence type="predicted"/>
<dbReference type="RefSeq" id="WP_168719620.1">
    <property type="nucleotide sequence ID" value="NZ_CP042909.1"/>
</dbReference>
<dbReference type="GO" id="GO:0000156">
    <property type="term" value="F:phosphorelay response regulator activity"/>
    <property type="evidence" value="ECO:0007669"/>
    <property type="project" value="TreeGrafter"/>
</dbReference>
<feature type="DNA-binding region" description="OmpR/PhoB-type" evidence="7">
    <location>
        <begin position="128"/>
        <end position="227"/>
    </location>
</feature>
<protein>
    <submittedName>
        <fullName evidence="10">Response regulator transcription factor</fullName>
    </submittedName>
</protein>